<organism evidence="9 10">
    <name type="scientific">Peromyscus maniculatus bairdii</name>
    <name type="common">Prairie deer mouse</name>
    <dbReference type="NCBI Taxonomy" id="230844"/>
    <lineage>
        <taxon>Eukaryota</taxon>
        <taxon>Metazoa</taxon>
        <taxon>Chordata</taxon>
        <taxon>Craniata</taxon>
        <taxon>Vertebrata</taxon>
        <taxon>Euteleostomi</taxon>
        <taxon>Mammalia</taxon>
        <taxon>Eutheria</taxon>
        <taxon>Euarchontoglires</taxon>
        <taxon>Glires</taxon>
        <taxon>Rodentia</taxon>
        <taxon>Myomorpha</taxon>
        <taxon>Muroidea</taxon>
        <taxon>Cricetidae</taxon>
        <taxon>Neotominae</taxon>
        <taxon>Peromyscus</taxon>
    </lineage>
</organism>
<dbReference type="PANTHER" id="PTHR10271:SF23">
    <property type="entry name" value="INTERFERON-INDUCED PROTEIN WITH TETRATRICOPEPTIDE REPEATS 1"/>
    <property type="match status" value="1"/>
</dbReference>
<dbReference type="SMART" id="SM00028">
    <property type="entry name" value="TPR"/>
    <property type="match status" value="5"/>
</dbReference>
<evidence type="ECO:0000256" key="8">
    <source>
        <dbReference type="PROSITE-ProRule" id="PRU00339"/>
    </source>
</evidence>
<dbReference type="Pfam" id="PF13181">
    <property type="entry name" value="TPR_8"/>
    <property type="match status" value="2"/>
</dbReference>
<dbReference type="GO" id="GO:0051607">
    <property type="term" value="P:defense response to virus"/>
    <property type="evidence" value="ECO:0007669"/>
    <property type="project" value="UniProtKB-KW"/>
</dbReference>
<protein>
    <submittedName>
        <fullName evidence="9">Interferon-induced protein with tetratricopeptide repeats 1-like</fullName>
    </submittedName>
</protein>
<evidence type="ECO:0000313" key="9">
    <source>
        <dbReference type="Ensembl" id="ENSPEMP00000036345.1"/>
    </source>
</evidence>
<proteinExistence type="inferred from homology"/>
<dbReference type="GO" id="GO:0003723">
    <property type="term" value="F:RNA binding"/>
    <property type="evidence" value="ECO:0007669"/>
    <property type="project" value="UniProtKB-KW"/>
</dbReference>
<evidence type="ECO:0000313" key="10">
    <source>
        <dbReference type="Proteomes" id="UP000694547"/>
    </source>
</evidence>
<keyword evidence="2" id="KW-0677">Repeat</keyword>
<dbReference type="PROSITE" id="PS50005">
    <property type="entry name" value="TPR"/>
    <property type="match status" value="3"/>
</dbReference>
<keyword evidence="10" id="KW-1185">Reference proteome</keyword>
<feature type="repeat" description="TPR" evidence="8">
    <location>
        <begin position="433"/>
        <end position="466"/>
    </location>
</feature>
<dbReference type="Gene3D" id="1.25.40.10">
    <property type="entry name" value="Tetratricopeptide repeat domain"/>
    <property type="match status" value="3"/>
</dbReference>
<dbReference type="SUPFAM" id="SSF48452">
    <property type="entry name" value="TPR-like"/>
    <property type="match status" value="3"/>
</dbReference>
<keyword evidence="5" id="KW-0694">RNA-binding</keyword>
<evidence type="ECO:0000256" key="2">
    <source>
        <dbReference type="ARBA" id="ARBA00022737"/>
    </source>
</evidence>
<evidence type="ECO:0000256" key="3">
    <source>
        <dbReference type="ARBA" id="ARBA00022803"/>
    </source>
</evidence>
<reference evidence="10" key="1">
    <citation type="submission" date="2018-10" db="EMBL/GenBank/DDBJ databases">
        <title>Improved assembly of the deer mouse Peromyscus maniculatus genome.</title>
        <authorList>
            <person name="Lassance J.-M."/>
            <person name="Hoekstra H.E."/>
        </authorList>
    </citation>
    <scope>NUCLEOTIDE SEQUENCE [LARGE SCALE GENOMIC DNA]</scope>
</reference>
<evidence type="ECO:0000256" key="5">
    <source>
        <dbReference type="ARBA" id="ARBA00022884"/>
    </source>
</evidence>
<evidence type="ECO:0000256" key="4">
    <source>
        <dbReference type="ARBA" id="ARBA00022859"/>
    </source>
</evidence>
<dbReference type="GO" id="GO:0035457">
    <property type="term" value="P:cellular response to interferon-alpha"/>
    <property type="evidence" value="ECO:0007669"/>
    <property type="project" value="UniProtKB-ARBA"/>
</dbReference>
<keyword evidence="3 8" id="KW-0802">TPR repeat</keyword>
<keyword evidence="4" id="KW-0391">Immunity</keyword>
<dbReference type="Proteomes" id="UP000694547">
    <property type="component" value="Unassembled WGS sequence"/>
</dbReference>
<evidence type="ECO:0000256" key="1">
    <source>
        <dbReference type="ARBA" id="ARBA00022588"/>
    </source>
</evidence>
<sequence>RTEILMPLSLSSLAHQILQEGLIELNCHFTWNLMLEDFGIPDLEMRISEELEFLDIKNQVGMLNLRAYVNHLKGQHEEALQSLKEAEALIQGEQVGKRSLVTWSNCAWVHYHMGSLAEIQTYLDKVENTCKELGSPFRYSMECAEMEYEKGWVYLKSGRKNYIPAMDCFERALSVDPENPLYNLGYAVAAYHTDFDDKNISLEPLRKAVSLNPEDPNIKVYLALKLQDLGEAAEAETHIEEALSSTSCQHYTFRSIAKYYRRKGYISKAFPLLHRALQVSPSSGYLHYQLGLCYHRQVMQLRTSTDKAAQRQAAQQAVLEFQEIVKLRPRFEMAYVCMAEVQAETGQHEEAEANFQKALNMKELYRNLECHKEQDIHLRYGRYQHFHRKSEDEAITHYLIGLKLNKKNFVWRNILGRLERMVTRRARLHVRIVESYCLLGFIHKLKGDKESALHYYELALQLTREVNRQF</sequence>
<dbReference type="AlphaFoldDB" id="A0A8C8W6A7"/>
<name>A0A8C8W6A7_PERMB</name>
<dbReference type="GO" id="GO:0005829">
    <property type="term" value="C:cytosol"/>
    <property type="evidence" value="ECO:0007669"/>
    <property type="project" value="TreeGrafter"/>
</dbReference>
<dbReference type="InterPro" id="IPR019734">
    <property type="entry name" value="TPR_rpt"/>
</dbReference>
<evidence type="ECO:0000256" key="6">
    <source>
        <dbReference type="ARBA" id="ARBA00023118"/>
    </source>
</evidence>
<keyword evidence="6" id="KW-0051">Antiviral defense</keyword>
<accession>A0A8C8W6A7</accession>
<dbReference type="InterPro" id="IPR011990">
    <property type="entry name" value="TPR-like_helical_dom_sf"/>
</dbReference>
<reference evidence="9" key="2">
    <citation type="submission" date="2025-08" db="UniProtKB">
        <authorList>
            <consortium name="Ensembl"/>
        </authorList>
    </citation>
    <scope>IDENTIFICATION</scope>
</reference>
<dbReference type="PANTHER" id="PTHR10271">
    <property type="entry name" value="INTERFERON-INDUCED PROTEIN WITH TETRATRICOPEPTIDE REPEATS"/>
    <property type="match status" value="1"/>
</dbReference>
<dbReference type="Ensembl" id="ENSPEMT00000036460.1">
    <property type="protein sequence ID" value="ENSPEMP00000036345.1"/>
    <property type="gene ID" value="ENSPEMG00000027303.1"/>
</dbReference>
<reference evidence="9" key="3">
    <citation type="submission" date="2025-09" db="UniProtKB">
        <authorList>
            <consortium name="Ensembl"/>
        </authorList>
    </citation>
    <scope>IDENTIFICATION</scope>
</reference>
<evidence type="ECO:0000256" key="7">
    <source>
        <dbReference type="ARBA" id="ARBA00038336"/>
    </source>
</evidence>
<feature type="repeat" description="TPR" evidence="8">
    <location>
        <begin position="332"/>
        <end position="365"/>
    </location>
</feature>
<feature type="repeat" description="TPR" evidence="8">
    <location>
        <begin position="250"/>
        <end position="283"/>
    </location>
</feature>
<dbReference type="FunFam" id="1.25.40.10:FF:000036">
    <property type="entry name" value="interferon-induced protein with tetratricopeptide repeats 5"/>
    <property type="match status" value="1"/>
</dbReference>
<comment type="similarity">
    <text evidence="7">Belongs to the IFIT family.</text>
</comment>
<dbReference type="GeneTree" id="ENSGT00950000182946"/>
<dbReference type="GO" id="GO:0045087">
    <property type="term" value="P:innate immune response"/>
    <property type="evidence" value="ECO:0007669"/>
    <property type="project" value="UniProtKB-KW"/>
</dbReference>
<keyword evidence="1" id="KW-0399">Innate immunity</keyword>